<evidence type="ECO:0000313" key="2">
    <source>
        <dbReference type="EMBL" id="SJZ42197.1"/>
    </source>
</evidence>
<name>A0A1T4KII9_9FIRM</name>
<organism evidence="2 3">
    <name type="scientific">Eubacterium coprostanoligenes</name>
    <dbReference type="NCBI Taxonomy" id="290054"/>
    <lineage>
        <taxon>Bacteria</taxon>
        <taxon>Bacillati</taxon>
        <taxon>Bacillota</taxon>
        <taxon>Clostridia</taxon>
        <taxon>Eubacteriales</taxon>
        <taxon>Eubacteriaceae</taxon>
        <taxon>Eubacterium</taxon>
    </lineage>
</organism>
<dbReference type="EMBL" id="FUWW01000004">
    <property type="protein sequence ID" value="SJZ42197.1"/>
    <property type="molecule type" value="Genomic_DNA"/>
</dbReference>
<accession>A0A1T4KII9</accession>
<keyword evidence="3" id="KW-1185">Reference proteome</keyword>
<protein>
    <recommendedName>
        <fullName evidence="4">Lipoprotein</fullName>
    </recommendedName>
</protein>
<dbReference type="AlphaFoldDB" id="A0A1T4KII9"/>
<dbReference type="PROSITE" id="PS51257">
    <property type="entry name" value="PROKAR_LIPOPROTEIN"/>
    <property type="match status" value="1"/>
</dbReference>
<proteinExistence type="predicted"/>
<feature type="compositionally biased region" description="Acidic residues" evidence="1">
    <location>
        <begin position="55"/>
        <end position="65"/>
    </location>
</feature>
<evidence type="ECO:0000256" key="1">
    <source>
        <dbReference type="SAM" id="MobiDB-lite"/>
    </source>
</evidence>
<feature type="compositionally biased region" description="Polar residues" evidence="1">
    <location>
        <begin position="103"/>
        <end position="120"/>
    </location>
</feature>
<evidence type="ECO:0000313" key="3">
    <source>
        <dbReference type="Proteomes" id="UP000190657"/>
    </source>
</evidence>
<dbReference type="Proteomes" id="UP000190657">
    <property type="component" value="Unassembled WGS sequence"/>
</dbReference>
<reference evidence="2 3" key="1">
    <citation type="submission" date="2017-02" db="EMBL/GenBank/DDBJ databases">
        <authorList>
            <person name="Peterson S.W."/>
        </authorList>
    </citation>
    <scope>NUCLEOTIDE SEQUENCE [LARGE SCALE GENOMIC DNA]</scope>
    <source>
        <strain evidence="2 3">ATCC 51222</strain>
    </source>
</reference>
<feature type="compositionally biased region" description="Low complexity" evidence="1">
    <location>
        <begin position="66"/>
        <end position="87"/>
    </location>
</feature>
<evidence type="ECO:0008006" key="4">
    <source>
        <dbReference type="Google" id="ProtNLM"/>
    </source>
</evidence>
<gene>
    <name evidence="2" type="ORF">SAMN02745114_00491</name>
</gene>
<sequence>MITHIKKSIIIISTIIVLFGAVLLGCKNDNNNGSTSNNTTSHIPVSEENTAEGYGLEEDEDDNSYESDYNSSKNNSGDNKNNLKSSDLYNTENTDKALDTTKKPQTTISYSSNQNTTEKSNLPPKASEQYGEWGTPVKN</sequence>
<feature type="region of interest" description="Disordered" evidence="1">
    <location>
        <begin position="34"/>
        <end position="139"/>
    </location>
</feature>
<feature type="compositionally biased region" description="Basic and acidic residues" evidence="1">
    <location>
        <begin position="93"/>
        <end position="102"/>
    </location>
</feature>